<evidence type="ECO:0000259" key="7">
    <source>
        <dbReference type="PROSITE" id="PS50110"/>
    </source>
</evidence>
<dbReference type="InterPro" id="IPR027417">
    <property type="entry name" value="P-loop_NTPase"/>
</dbReference>
<dbReference type="Pfam" id="PF25601">
    <property type="entry name" value="AAA_lid_14"/>
    <property type="match status" value="1"/>
</dbReference>
<keyword evidence="9" id="KW-1185">Reference proteome</keyword>
<dbReference type="SUPFAM" id="SSF52172">
    <property type="entry name" value="CheY-like"/>
    <property type="match status" value="1"/>
</dbReference>
<organism evidence="8 9">
    <name type="scientific">Desulfamplus magnetovallimortis</name>
    <dbReference type="NCBI Taxonomy" id="1246637"/>
    <lineage>
        <taxon>Bacteria</taxon>
        <taxon>Pseudomonadati</taxon>
        <taxon>Thermodesulfobacteriota</taxon>
        <taxon>Desulfobacteria</taxon>
        <taxon>Desulfobacterales</taxon>
        <taxon>Desulfobacteraceae</taxon>
        <taxon>Desulfamplus</taxon>
    </lineage>
</organism>
<dbReference type="InterPro" id="IPR002078">
    <property type="entry name" value="Sigma_54_int"/>
</dbReference>
<dbReference type="Gene3D" id="1.10.8.60">
    <property type="match status" value="1"/>
</dbReference>
<name>A0A1W1HJ16_9BACT</name>
<protein>
    <submittedName>
        <fullName evidence="8">Two component, sigma54 specific, transcriptional regulator, Fis family</fullName>
    </submittedName>
</protein>
<evidence type="ECO:0000256" key="1">
    <source>
        <dbReference type="ARBA" id="ARBA00022741"/>
    </source>
</evidence>
<feature type="domain" description="Response regulatory" evidence="7">
    <location>
        <begin position="10"/>
        <end position="124"/>
    </location>
</feature>
<dbReference type="PROSITE" id="PS00675">
    <property type="entry name" value="SIGMA54_INTERACT_1"/>
    <property type="match status" value="1"/>
</dbReference>
<dbReference type="SMART" id="SM00448">
    <property type="entry name" value="REC"/>
    <property type="match status" value="1"/>
</dbReference>
<dbReference type="GO" id="GO:0000160">
    <property type="term" value="P:phosphorelay signal transduction system"/>
    <property type="evidence" value="ECO:0007669"/>
    <property type="project" value="InterPro"/>
</dbReference>
<dbReference type="GO" id="GO:0005524">
    <property type="term" value="F:ATP binding"/>
    <property type="evidence" value="ECO:0007669"/>
    <property type="project" value="UniProtKB-KW"/>
</dbReference>
<keyword evidence="1" id="KW-0547">Nucleotide-binding</keyword>
<dbReference type="OrthoDB" id="5415305at2"/>
<dbReference type="SUPFAM" id="SSF52540">
    <property type="entry name" value="P-loop containing nucleoside triphosphate hydrolases"/>
    <property type="match status" value="1"/>
</dbReference>
<dbReference type="GO" id="GO:0043565">
    <property type="term" value="F:sequence-specific DNA binding"/>
    <property type="evidence" value="ECO:0007669"/>
    <property type="project" value="InterPro"/>
</dbReference>
<keyword evidence="3" id="KW-0805">Transcription regulation</keyword>
<dbReference type="PANTHER" id="PTHR32071">
    <property type="entry name" value="TRANSCRIPTIONAL REGULATORY PROTEIN"/>
    <property type="match status" value="1"/>
</dbReference>
<dbReference type="Pfam" id="PF02954">
    <property type="entry name" value="HTH_8"/>
    <property type="match status" value="1"/>
</dbReference>
<feature type="modified residue" description="4-aspartylphosphate" evidence="5">
    <location>
        <position position="59"/>
    </location>
</feature>
<dbReference type="InterPro" id="IPR009057">
    <property type="entry name" value="Homeodomain-like_sf"/>
</dbReference>
<dbReference type="SUPFAM" id="SSF46689">
    <property type="entry name" value="Homeodomain-like"/>
    <property type="match status" value="1"/>
</dbReference>
<dbReference type="GO" id="GO:0006355">
    <property type="term" value="P:regulation of DNA-templated transcription"/>
    <property type="evidence" value="ECO:0007669"/>
    <property type="project" value="InterPro"/>
</dbReference>
<evidence type="ECO:0000256" key="3">
    <source>
        <dbReference type="ARBA" id="ARBA00023015"/>
    </source>
</evidence>
<keyword evidence="5" id="KW-0597">Phosphoprotein</keyword>
<dbReference type="FunFam" id="3.40.50.300:FF:000006">
    <property type="entry name" value="DNA-binding transcriptional regulator NtrC"/>
    <property type="match status" value="1"/>
</dbReference>
<dbReference type="PROSITE" id="PS50110">
    <property type="entry name" value="RESPONSE_REGULATORY"/>
    <property type="match status" value="1"/>
</dbReference>
<dbReference type="Proteomes" id="UP000191931">
    <property type="component" value="Unassembled WGS sequence"/>
</dbReference>
<dbReference type="PROSITE" id="PS00688">
    <property type="entry name" value="SIGMA54_INTERACT_3"/>
    <property type="match status" value="1"/>
</dbReference>
<dbReference type="CDD" id="cd00009">
    <property type="entry name" value="AAA"/>
    <property type="match status" value="1"/>
</dbReference>
<reference evidence="8 9" key="1">
    <citation type="submission" date="2017-03" db="EMBL/GenBank/DDBJ databases">
        <authorList>
            <person name="Afonso C.L."/>
            <person name="Miller P.J."/>
            <person name="Scott M.A."/>
            <person name="Spackman E."/>
            <person name="Goraichik I."/>
            <person name="Dimitrov K.M."/>
            <person name="Suarez D.L."/>
            <person name="Swayne D.E."/>
        </authorList>
    </citation>
    <scope>NUCLEOTIDE SEQUENCE [LARGE SCALE GENOMIC DNA]</scope>
    <source>
        <strain evidence="8">PRJEB14757</strain>
    </source>
</reference>
<dbReference type="PRINTS" id="PR01590">
    <property type="entry name" value="HTHFIS"/>
</dbReference>
<dbReference type="RefSeq" id="WP_080802372.1">
    <property type="nucleotide sequence ID" value="NZ_LT828543.1"/>
</dbReference>
<accession>A0A1W1HJ16</accession>
<dbReference type="Pfam" id="PF00072">
    <property type="entry name" value="Response_reg"/>
    <property type="match status" value="1"/>
</dbReference>
<evidence type="ECO:0000259" key="6">
    <source>
        <dbReference type="PROSITE" id="PS50045"/>
    </source>
</evidence>
<dbReference type="InterPro" id="IPR025944">
    <property type="entry name" value="Sigma_54_int_dom_CS"/>
</dbReference>
<evidence type="ECO:0000313" key="9">
    <source>
        <dbReference type="Proteomes" id="UP000191931"/>
    </source>
</evidence>
<evidence type="ECO:0000256" key="4">
    <source>
        <dbReference type="ARBA" id="ARBA00023163"/>
    </source>
</evidence>
<dbReference type="PROSITE" id="PS50045">
    <property type="entry name" value="SIGMA54_INTERACT_4"/>
    <property type="match status" value="1"/>
</dbReference>
<dbReference type="InterPro" id="IPR001789">
    <property type="entry name" value="Sig_transdc_resp-reg_receiver"/>
</dbReference>
<dbReference type="Gene3D" id="3.40.50.2300">
    <property type="match status" value="1"/>
</dbReference>
<dbReference type="InterPro" id="IPR025662">
    <property type="entry name" value="Sigma_54_int_dom_ATP-bd_1"/>
</dbReference>
<gene>
    <name evidence="8" type="ORF">MTBBW1_750028</name>
</gene>
<dbReference type="InterPro" id="IPR002197">
    <property type="entry name" value="HTH_Fis"/>
</dbReference>
<evidence type="ECO:0000256" key="2">
    <source>
        <dbReference type="ARBA" id="ARBA00022840"/>
    </source>
</evidence>
<dbReference type="EMBL" id="FWEV01000320">
    <property type="protein sequence ID" value="SLM32507.1"/>
    <property type="molecule type" value="Genomic_DNA"/>
</dbReference>
<keyword evidence="4" id="KW-0804">Transcription</keyword>
<dbReference type="STRING" id="1246637.MTBBW1_750028"/>
<dbReference type="Gene3D" id="3.40.50.300">
    <property type="entry name" value="P-loop containing nucleotide triphosphate hydrolases"/>
    <property type="match status" value="1"/>
</dbReference>
<dbReference type="SMART" id="SM00382">
    <property type="entry name" value="AAA"/>
    <property type="match status" value="1"/>
</dbReference>
<dbReference type="Pfam" id="PF00158">
    <property type="entry name" value="Sigma54_activat"/>
    <property type="match status" value="1"/>
</dbReference>
<proteinExistence type="predicted"/>
<keyword evidence="2" id="KW-0067">ATP-binding</keyword>
<dbReference type="AlphaFoldDB" id="A0A1W1HJ16"/>
<sequence>MYHRNPDKFSLLFVDDQKQILSSMKRIFFDEDYSLYTASDAENALDLLEKNEIHAALIDLKMPGMDGQELLKRMMSDYPQIMVVMVTGHGNIRDAVEAIKNGAVDFIEKPFMPENLIARVNQLYRLWKLDRENNLLKSEIACHFNYEKFIGISTVAMELKKFITKVGRCDETVLIQGETGTGKEVVAKAIHHHSARSDNRFAVVDCTTINENMLESELFGHLKGSFTGAYASSRGVVMAADRGTLFLDEIGEMPMSIQAKMLRLIQEKEIRPVGSDTPCKVDVRILAATNRDLGKEIKEKRFREDLYYRLSAVTINVPPLRKRVEDIHPLTEHFIKKHQTDFSKPDSISRESLRVMEKYPWPGNIRELENVIRRIMALSSGKVIEPYDFPEPIYQPASSANMAPLEDSLEAYEKAAIVNALAKTNNNRKEASKILNIGEATLYRKLKKYLLT</sequence>
<dbReference type="InterPro" id="IPR011006">
    <property type="entry name" value="CheY-like_superfamily"/>
</dbReference>
<dbReference type="InterPro" id="IPR058031">
    <property type="entry name" value="AAA_lid_NorR"/>
</dbReference>
<dbReference type="Gene3D" id="1.10.10.60">
    <property type="entry name" value="Homeodomain-like"/>
    <property type="match status" value="1"/>
</dbReference>
<evidence type="ECO:0000256" key="5">
    <source>
        <dbReference type="PROSITE-ProRule" id="PRU00169"/>
    </source>
</evidence>
<dbReference type="InterPro" id="IPR003593">
    <property type="entry name" value="AAA+_ATPase"/>
</dbReference>
<feature type="domain" description="Sigma-54 factor interaction" evidence="6">
    <location>
        <begin position="149"/>
        <end position="377"/>
    </location>
</feature>
<evidence type="ECO:0000313" key="8">
    <source>
        <dbReference type="EMBL" id="SLM32507.1"/>
    </source>
</evidence>